<reference evidence="2 3" key="2">
    <citation type="submission" date="2019-09" db="EMBL/GenBank/DDBJ databases">
        <authorList>
            <person name="Jin C."/>
        </authorList>
    </citation>
    <scope>NUCLEOTIDE SEQUENCE [LARGE SCALE GENOMIC DNA]</scope>
    <source>
        <strain evidence="2 3">BN140002</strain>
    </source>
</reference>
<feature type="domain" description="NAD(P)-binding" evidence="1">
    <location>
        <begin position="7"/>
        <end position="198"/>
    </location>
</feature>
<evidence type="ECO:0000313" key="3">
    <source>
        <dbReference type="Proteomes" id="UP000323142"/>
    </source>
</evidence>
<organism evidence="2 3">
    <name type="scientific">Salinarimonas soli</name>
    <dbReference type="NCBI Taxonomy" id="1638099"/>
    <lineage>
        <taxon>Bacteria</taxon>
        <taxon>Pseudomonadati</taxon>
        <taxon>Pseudomonadota</taxon>
        <taxon>Alphaproteobacteria</taxon>
        <taxon>Hyphomicrobiales</taxon>
        <taxon>Salinarimonadaceae</taxon>
        <taxon>Salinarimonas</taxon>
    </lineage>
</organism>
<keyword evidence="3" id="KW-1185">Reference proteome</keyword>
<sequence>MRISVIGATLGVGLALTNQARAAGHAVTAVGRSLPASLSPDLIHVQGTIEDPEVARRAVEGADAVAWCAGGHGFGPAFLKRVDWISRGTTSLIDAMRAEGVRRLAVVTGIGAGDSWGHGGALYDRLLLPLAVGALYADKDRQEAIVRASDLDWTIVRPGFLIDEPPRRRYGVHTDLTGLVAGPISRSDVADCLLRCLVDGEWLRETILICDSRTMA</sequence>
<dbReference type="InterPro" id="IPR016040">
    <property type="entry name" value="NAD(P)-bd_dom"/>
</dbReference>
<evidence type="ECO:0000259" key="1">
    <source>
        <dbReference type="Pfam" id="PF13460"/>
    </source>
</evidence>
<protein>
    <submittedName>
        <fullName evidence="2">NAD(P)H-binding protein</fullName>
    </submittedName>
</protein>
<dbReference type="Proteomes" id="UP000323142">
    <property type="component" value="Unassembled WGS sequence"/>
</dbReference>
<dbReference type="Pfam" id="PF13460">
    <property type="entry name" value="NAD_binding_10"/>
    <property type="match status" value="1"/>
</dbReference>
<dbReference type="RefSeq" id="WP_149815495.1">
    <property type="nucleotide sequence ID" value="NZ_VUOA01000006.1"/>
</dbReference>
<dbReference type="InterPro" id="IPR036291">
    <property type="entry name" value="NAD(P)-bd_dom_sf"/>
</dbReference>
<dbReference type="EMBL" id="VUOA01000006">
    <property type="protein sequence ID" value="KAA2242224.1"/>
    <property type="molecule type" value="Genomic_DNA"/>
</dbReference>
<dbReference type="Gene3D" id="3.40.50.720">
    <property type="entry name" value="NAD(P)-binding Rossmann-like Domain"/>
    <property type="match status" value="1"/>
</dbReference>
<gene>
    <name evidence="2" type="ORF">F0L46_02740</name>
</gene>
<dbReference type="PANTHER" id="PTHR15020">
    <property type="entry name" value="FLAVIN REDUCTASE-RELATED"/>
    <property type="match status" value="1"/>
</dbReference>
<dbReference type="PANTHER" id="PTHR15020:SF50">
    <property type="entry name" value="UPF0659 PROTEIN YMR090W"/>
    <property type="match status" value="1"/>
</dbReference>
<dbReference type="OrthoDB" id="7352421at2"/>
<reference evidence="2 3" key="1">
    <citation type="submission" date="2019-09" db="EMBL/GenBank/DDBJ databases">
        <title>Salinarimonas rosea gen. nov., sp. nov., a new member of the a-2 subgroup of the Proteobacteria.</title>
        <authorList>
            <person name="Liu J."/>
        </authorList>
    </citation>
    <scope>NUCLEOTIDE SEQUENCE [LARGE SCALE GENOMIC DNA]</scope>
    <source>
        <strain evidence="2 3">BN140002</strain>
    </source>
</reference>
<dbReference type="SUPFAM" id="SSF51735">
    <property type="entry name" value="NAD(P)-binding Rossmann-fold domains"/>
    <property type="match status" value="1"/>
</dbReference>
<accession>A0A5B2VTW5</accession>
<proteinExistence type="predicted"/>
<comment type="caution">
    <text evidence="2">The sequence shown here is derived from an EMBL/GenBank/DDBJ whole genome shotgun (WGS) entry which is preliminary data.</text>
</comment>
<dbReference type="AlphaFoldDB" id="A0A5B2VTW5"/>
<name>A0A5B2VTW5_9HYPH</name>
<evidence type="ECO:0000313" key="2">
    <source>
        <dbReference type="EMBL" id="KAA2242224.1"/>
    </source>
</evidence>